<dbReference type="Proteomes" id="UP000314986">
    <property type="component" value="Unassembled WGS sequence"/>
</dbReference>
<organism evidence="10 11">
    <name type="scientific">Callorhinchus milii</name>
    <name type="common">Ghost shark</name>
    <dbReference type="NCBI Taxonomy" id="7868"/>
    <lineage>
        <taxon>Eukaryota</taxon>
        <taxon>Metazoa</taxon>
        <taxon>Chordata</taxon>
        <taxon>Craniata</taxon>
        <taxon>Vertebrata</taxon>
        <taxon>Chondrichthyes</taxon>
        <taxon>Holocephali</taxon>
        <taxon>Chimaeriformes</taxon>
        <taxon>Callorhinchidae</taxon>
        <taxon>Callorhinchus</taxon>
    </lineage>
</organism>
<reference evidence="11" key="1">
    <citation type="journal article" date="2006" name="Science">
        <title>Ancient noncoding elements conserved in the human genome.</title>
        <authorList>
            <person name="Venkatesh B."/>
            <person name="Kirkness E.F."/>
            <person name="Loh Y.H."/>
            <person name="Halpern A.L."/>
            <person name="Lee A.P."/>
            <person name="Johnson J."/>
            <person name="Dandona N."/>
            <person name="Viswanathan L.D."/>
            <person name="Tay A."/>
            <person name="Venter J.C."/>
            <person name="Strausberg R.L."/>
            <person name="Brenner S."/>
        </authorList>
    </citation>
    <scope>NUCLEOTIDE SEQUENCE [LARGE SCALE GENOMIC DNA]</scope>
</reference>
<accession>A0A4W3IBF9</accession>
<evidence type="ECO:0000256" key="1">
    <source>
        <dbReference type="ARBA" id="ARBA00004123"/>
    </source>
</evidence>
<dbReference type="InterPro" id="IPR056807">
    <property type="entry name" value="LIM_FHL1/2/3/5_N"/>
</dbReference>
<dbReference type="STRING" id="7868.ENSCMIP00000024308"/>
<keyword evidence="11" id="KW-1185">Reference proteome</keyword>
<dbReference type="PROSITE" id="PS00478">
    <property type="entry name" value="LIM_DOMAIN_1"/>
    <property type="match status" value="3"/>
</dbReference>
<dbReference type="GO" id="GO:0007517">
    <property type="term" value="P:muscle organ development"/>
    <property type="evidence" value="ECO:0007669"/>
    <property type="project" value="InterPro"/>
</dbReference>
<dbReference type="InterPro" id="IPR001781">
    <property type="entry name" value="Znf_LIM"/>
</dbReference>
<gene>
    <name evidence="10" type="primary">fhl1a</name>
</gene>
<keyword evidence="7" id="KW-0539">Nucleus</keyword>
<evidence type="ECO:0000256" key="8">
    <source>
        <dbReference type="PROSITE-ProRule" id="PRU00125"/>
    </source>
</evidence>
<reference evidence="10" key="5">
    <citation type="submission" date="2025-09" db="UniProtKB">
        <authorList>
            <consortium name="Ensembl"/>
        </authorList>
    </citation>
    <scope>IDENTIFICATION</scope>
</reference>
<reference evidence="10" key="4">
    <citation type="submission" date="2025-08" db="UniProtKB">
        <authorList>
            <consortium name="Ensembl"/>
        </authorList>
    </citation>
    <scope>IDENTIFICATION</scope>
</reference>
<evidence type="ECO:0000256" key="6">
    <source>
        <dbReference type="ARBA" id="ARBA00023038"/>
    </source>
</evidence>
<evidence type="ECO:0000256" key="7">
    <source>
        <dbReference type="ARBA" id="ARBA00023242"/>
    </source>
</evidence>
<dbReference type="GeneTree" id="ENSGT00950000183028"/>
<dbReference type="Gene3D" id="2.10.110.10">
    <property type="entry name" value="Cysteine Rich Protein"/>
    <property type="match status" value="4"/>
</dbReference>
<keyword evidence="6 8" id="KW-0440">LIM domain</keyword>
<evidence type="ECO:0000256" key="2">
    <source>
        <dbReference type="ARBA" id="ARBA00022723"/>
    </source>
</evidence>
<dbReference type="GO" id="GO:0044325">
    <property type="term" value="F:transmembrane transporter binding"/>
    <property type="evidence" value="ECO:0007669"/>
    <property type="project" value="TreeGrafter"/>
</dbReference>
<dbReference type="Pfam" id="PF25076">
    <property type="entry name" value="LIM_FHL2-3_N"/>
    <property type="match status" value="1"/>
</dbReference>
<proteinExistence type="predicted"/>
<dbReference type="Ensembl" id="ENSCMIT00000024715.1">
    <property type="protein sequence ID" value="ENSCMIP00000024308.1"/>
    <property type="gene ID" value="ENSCMIG00000010779.1"/>
</dbReference>
<dbReference type="SMART" id="SM00132">
    <property type="entry name" value="LIM"/>
    <property type="match status" value="4"/>
</dbReference>
<dbReference type="FunFam" id="2.10.110.10:FF:000013">
    <property type="entry name" value="Four and a half LIM domains 1"/>
    <property type="match status" value="1"/>
</dbReference>
<evidence type="ECO:0000256" key="4">
    <source>
        <dbReference type="ARBA" id="ARBA00022771"/>
    </source>
</evidence>
<comment type="subcellular location">
    <subcellularLocation>
        <location evidence="1">Nucleus</location>
    </subcellularLocation>
</comment>
<evidence type="ECO:0000259" key="9">
    <source>
        <dbReference type="PROSITE" id="PS50023"/>
    </source>
</evidence>
<keyword evidence="2 8" id="KW-0479">Metal-binding</keyword>
<evidence type="ECO:0000313" key="11">
    <source>
        <dbReference type="Proteomes" id="UP000314986"/>
    </source>
</evidence>
<sequence length="330" mass="37807">MAFHKSPEAYYRYPERTMTERFDCHYCKDSLNGKKYIQKDDHPCCVRCYEKFVANTCAECKKPIGCDTKELHHKGRYWHENCFQCHKCRRSLANESFGLKDEKIICTKCSSRADSGVCHGCKRAIRPGTKSVEYSGNNWHENCFACSRCLQPLGSQSFIPKGDEVFCVTCHEKKFAKHCYGCRKAITSGGVSYHDQPWHSECFVCKTCRKQLSGQRFTAHETSMYCVDCYSSFVAKKCAACHKAVTGFEGAQVVTFEDRQWHSECFICSSSLFSSSRPGLSDFSSNFRNGFELFSLHTQKSSKNSIIKNTVISFICSNHSYSHEWHREAV</sequence>
<dbReference type="AlphaFoldDB" id="A0A4W3IBF9"/>
<evidence type="ECO:0000313" key="10">
    <source>
        <dbReference type="Ensembl" id="ENSCMIP00000024308.1"/>
    </source>
</evidence>
<keyword evidence="5 8" id="KW-0862">Zinc</keyword>
<dbReference type="GO" id="GO:0005634">
    <property type="term" value="C:nucleus"/>
    <property type="evidence" value="ECO:0007669"/>
    <property type="project" value="UniProtKB-SubCell"/>
</dbReference>
<reference evidence="11" key="3">
    <citation type="journal article" date="2014" name="Nature">
        <title>Elephant shark genome provides unique insights into gnathostome evolution.</title>
        <authorList>
            <consortium name="International Elephant Shark Genome Sequencing Consortium"/>
            <person name="Venkatesh B."/>
            <person name="Lee A.P."/>
            <person name="Ravi V."/>
            <person name="Maurya A.K."/>
            <person name="Lian M.M."/>
            <person name="Swann J.B."/>
            <person name="Ohta Y."/>
            <person name="Flajnik M.F."/>
            <person name="Sutoh Y."/>
            <person name="Kasahara M."/>
            <person name="Hoon S."/>
            <person name="Gangu V."/>
            <person name="Roy S.W."/>
            <person name="Irimia M."/>
            <person name="Korzh V."/>
            <person name="Kondrychyn I."/>
            <person name="Lim Z.W."/>
            <person name="Tay B.H."/>
            <person name="Tohari S."/>
            <person name="Kong K.W."/>
            <person name="Ho S."/>
            <person name="Lorente-Galdos B."/>
            <person name="Quilez J."/>
            <person name="Marques-Bonet T."/>
            <person name="Raney B.J."/>
            <person name="Ingham P.W."/>
            <person name="Tay A."/>
            <person name="Hillier L.W."/>
            <person name="Minx P."/>
            <person name="Boehm T."/>
            <person name="Wilson R.K."/>
            <person name="Brenner S."/>
            <person name="Warren W.C."/>
        </authorList>
    </citation>
    <scope>NUCLEOTIDE SEQUENCE [LARGE SCALE GENOMIC DNA]</scope>
</reference>
<dbReference type="SUPFAM" id="SSF57716">
    <property type="entry name" value="Glucocorticoid receptor-like (DNA-binding domain)"/>
    <property type="match status" value="4"/>
</dbReference>
<dbReference type="FunFam" id="2.10.110.10:FF:000030">
    <property type="entry name" value="Four and a half LIM domains protein 2"/>
    <property type="match status" value="1"/>
</dbReference>
<name>A0A4W3IBF9_CALMI</name>
<dbReference type="FunFam" id="2.10.110.10:FF:000052">
    <property type="entry name" value="Four and a half LIM domains 1"/>
    <property type="match status" value="1"/>
</dbReference>
<feature type="domain" description="LIM zinc-binding" evidence="9">
    <location>
        <begin position="116"/>
        <end position="177"/>
    </location>
</feature>
<keyword evidence="3" id="KW-0677">Repeat</keyword>
<evidence type="ECO:0000256" key="3">
    <source>
        <dbReference type="ARBA" id="ARBA00022737"/>
    </source>
</evidence>
<dbReference type="PROSITE" id="PS50023">
    <property type="entry name" value="LIM_DOMAIN_2"/>
    <property type="match status" value="3"/>
</dbReference>
<dbReference type="PANTHER" id="PTHR47029:SF2">
    <property type="entry name" value="FOUR AND A HALF LIM DOMAINS PROTEIN 1"/>
    <property type="match status" value="1"/>
</dbReference>
<dbReference type="PANTHER" id="PTHR47029">
    <property type="entry name" value="FOUR AND A HALF LIM DOMAINS PROTEIN 1"/>
    <property type="match status" value="1"/>
</dbReference>
<feature type="domain" description="LIM zinc-binding" evidence="9">
    <location>
        <begin position="55"/>
        <end position="115"/>
    </location>
</feature>
<keyword evidence="4" id="KW-0863">Zinc-finger</keyword>
<protein>
    <recommendedName>
        <fullName evidence="9">LIM zinc-binding domain-containing protein</fullName>
    </recommendedName>
</protein>
<dbReference type="GO" id="GO:0008270">
    <property type="term" value="F:zinc ion binding"/>
    <property type="evidence" value="ECO:0007669"/>
    <property type="project" value="UniProtKB-KW"/>
</dbReference>
<reference evidence="11" key="2">
    <citation type="journal article" date="2007" name="PLoS Biol.">
        <title>Survey sequencing and comparative analysis of the elephant shark (Callorhinchus milii) genome.</title>
        <authorList>
            <person name="Venkatesh B."/>
            <person name="Kirkness E.F."/>
            <person name="Loh Y.H."/>
            <person name="Halpern A.L."/>
            <person name="Lee A.P."/>
            <person name="Johnson J."/>
            <person name="Dandona N."/>
            <person name="Viswanathan L.D."/>
            <person name="Tay A."/>
            <person name="Venter J.C."/>
            <person name="Strausberg R.L."/>
            <person name="Brenner S."/>
        </authorList>
    </citation>
    <scope>NUCLEOTIDE SEQUENCE [LARGE SCALE GENOMIC DNA]</scope>
</reference>
<dbReference type="Pfam" id="PF00412">
    <property type="entry name" value="LIM"/>
    <property type="match status" value="4"/>
</dbReference>
<dbReference type="InParanoid" id="A0A4W3IBF9"/>
<dbReference type="InterPro" id="IPR042997">
    <property type="entry name" value="Fhl1"/>
</dbReference>
<evidence type="ECO:0000256" key="5">
    <source>
        <dbReference type="ARBA" id="ARBA00022833"/>
    </source>
</evidence>
<feature type="domain" description="LIM zinc-binding" evidence="9">
    <location>
        <begin position="178"/>
        <end position="236"/>
    </location>
</feature>